<feature type="region of interest" description="Disordered" evidence="1">
    <location>
        <begin position="65"/>
        <end position="92"/>
    </location>
</feature>
<reference evidence="3" key="1">
    <citation type="journal article" date="2022" name="Microorganisms">
        <title>Beyond the ABCs#Discovery of Three New Plasmid Types in Rhodobacterales (RepQ, RepY, RepW).</title>
        <authorList>
            <person name="Freese H.M."/>
            <person name="Ringel V."/>
            <person name="Overmann J."/>
            <person name="Petersen J."/>
        </authorList>
    </citation>
    <scope>NUCLEOTIDE SEQUENCE [LARGE SCALE GENOMIC DNA]</scope>
    <source>
        <strain evidence="3">DSM 109990</strain>
    </source>
</reference>
<dbReference type="EMBL" id="CP085144">
    <property type="protein sequence ID" value="UOA16112.1"/>
    <property type="molecule type" value="Genomic_DNA"/>
</dbReference>
<sequence length="92" mass="10334">MSPEPNYSDGMGELLSNWEAAGGSLFNAFVDVGRSSKWGSWGALCHLNDKAARYEQLMAFNKAHPRRWDEELQNNRNGSDEPAKMKDSEEAK</sequence>
<organism evidence="2 3">
    <name type="scientific">Sulfitobacter dubius</name>
    <dbReference type="NCBI Taxonomy" id="218673"/>
    <lineage>
        <taxon>Bacteria</taxon>
        <taxon>Pseudomonadati</taxon>
        <taxon>Pseudomonadota</taxon>
        <taxon>Alphaproteobacteria</taxon>
        <taxon>Rhodobacterales</taxon>
        <taxon>Roseobacteraceae</taxon>
        <taxon>Sulfitobacter</taxon>
    </lineage>
</organism>
<name>A0ABY3ZN60_9RHOB</name>
<evidence type="ECO:0000313" key="3">
    <source>
        <dbReference type="Proteomes" id="UP000831019"/>
    </source>
</evidence>
<dbReference type="Proteomes" id="UP000831019">
    <property type="component" value="Chromosome"/>
</dbReference>
<gene>
    <name evidence="2" type="ORF">DSM109990_02969</name>
</gene>
<proteinExistence type="predicted"/>
<evidence type="ECO:0000313" key="2">
    <source>
        <dbReference type="EMBL" id="UOA16112.1"/>
    </source>
</evidence>
<protein>
    <submittedName>
        <fullName evidence="2">Uncharacterized protein</fullName>
    </submittedName>
</protein>
<feature type="compositionally biased region" description="Basic and acidic residues" evidence="1">
    <location>
        <begin position="78"/>
        <end position="92"/>
    </location>
</feature>
<evidence type="ECO:0000256" key="1">
    <source>
        <dbReference type="SAM" id="MobiDB-lite"/>
    </source>
</evidence>
<keyword evidence="3" id="KW-1185">Reference proteome</keyword>
<accession>A0ABY3ZN60</accession>